<evidence type="ECO:0000256" key="2">
    <source>
        <dbReference type="SAM" id="MobiDB-lite"/>
    </source>
</evidence>
<sequence>MPPQPPDVFHTLPNDEPDALGQPVIWGLDAVELHQRFWAARSVQVVHRGTPAPLTRRAELYLLVDSPHLVLFRLQRAINTLLWRRDDLLLIRLHSQRRQTYCERLDTNEQGQFLHFQRIYCQQHTRVARLAITAHRTLAKRWQHADSPMLGWRDLRLAVPHHQRTTISLPGQLKTAHDPHEQQQFIFSLAQQWRRPDRTIPRAKQHTDGVWTDIDTPLHDHVRCVGPVWIGAGQPMQPTTSIVGPAALWDVTNVDADTPTRWRWPTQPGPVFRPLNSTPRPPALGKRITKRAFDIAFALAALLMVLPLFPLIMLAIWLEDGRPFFFAHMRETLGGREFPCLKFRSMRNDAEQIKAQLAAVNQVDGPQFFMENDPRVTKVGRFLRKTHLDELPQLLNVLVGQMSVVGPRPSPHAENQYCPAWREARLSIRPGITGLWQVMRTRREGEDFQEWIRYDLEYVDRMSWSLDIWIIHRTIRHLLGFK</sequence>
<dbReference type="Proteomes" id="UP001575105">
    <property type="component" value="Unassembled WGS sequence"/>
</dbReference>
<dbReference type="PANTHER" id="PTHR30576:SF10">
    <property type="entry name" value="SLL5057 PROTEIN"/>
    <property type="match status" value="1"/>
</dbReference>
<keyword evidence="3" id="KW-0472">Membrane</keyword>
<organism evidence="5 6">
    <name type="scientific">Natronomicrosphaera hydrolytica</name>
    <dbReference type="NCBI Taxonomy" id="3242702"/>
    <lineage>
        <taxon>Bacteria</taxon>
        <taxon>Pseudomonadati</taxon>
        <taxon>Planctomycetota</taxon>
        <taxon>Phycisphaerae</taxon>
        <taxon>Phycisphaerales</taxon>
        <taxon>Phycisphaeraceae</taxon>
        <taxon>Natronomicrosphaera</taxon>
    </lineage>
</organism>
<dbReference type="PANTHER" id="PTHR30576">
    <property type="entry name" value="COLANIC BIOSYNTHESIS UDP-GLUCOSE LIPID CARRIER TRANSFERASE"/>
    <property type="match status" value="1"/>
</dbReference>
<proteinExistence type="inferred from homology"/>
<comment type="similarity">
    <text evidence="1">Belongs to the bacterial sugar transferase family.</text>
</comment>
<evidence type="ECO:0000256" key="1">
    <source>
        <dbReference type="ARBA" id="ARBA00006464"/>
    </source>
</evidence>
<dbReference type="RefSeq" id="WP_425346044.1">
    <property type="nucleotide sequence ID" value="NZ_JBGUBD010000007.1"/>
</dbReference>
<accession>A0ABV4U689</accession>
<feature type="region of interest" description="Disordered" evidence="2">
    <location>
        <begin position="259"/>
        <end position="278"/>
    </location>
</feature>
<dbReference type="Pfam" id="PF02397">
    <property type="entry name" value="Bac_transf"/>
    <property type="match status" value="1"/>
</dbReference>
<keyword evidence="3" id="KW-1133">Transmembrane helix</keyword>
<evidence type="ECO:0000259" key="4">
    <source>
        <dbReference type="Pfam" id="PF02397"/>
    </source>
</evidence>
<comment type="caution">
    <text evidence="5">The sequence shown here is derived from an EMBL/GenBank/DDBJ whole genome shotgun (WGS) entry which is preliminary data.</text>
</comment>
<evidence type="ECO:0000313" key="5">
    <source>
        <dbReference type="EMBL" id="MFA9479117.1"/>
    </source>
</evidence>
<keyword evidence="3" id="KW-0812">Transmembrane</keyword>
<name>A0ABV4U689_9BACT</name>
<feature type="domain" description="Bacterial sugar transferase" evidence="4">
    <location>
        <begin position="290"/>
        <end position="479"/>
    </location>
</feature>
<dbReference type="InterPro" id="IPR003362">
    <property type="entry name" value="Bact_transf"/>
</dbReference>
<protein>
    <submittedName>
        <fullName evidence="5">Sugar transferase</fullName>
        <ecNumber evidence="5">2.7.8.-</ecNumber>
    </submittedName>
</protein>
<evidence type="ECO:0000313" key="6">
    <source>
        <dbReference type="Proteomes" id="UP001575105"/>
    </source>
</evidence>
<dbReference type="GO" id="GO:0016740">
    <property type="term" value="F:transferase activity"/>
    <property type="evidence" value="ECO:0007669"/>
    <property type="project" value="UniProtKB-KW"/>
</dbReference>
<keyword evidence="5" id="KW-0808">Transferase</keyword>
<dbReference type="EC" id="2.7.8.-" evidence="5"/>
<reference evidence="5 6" key="1">
    <citation type="submission" date="2024-08" db="EMBL/GenBank/DDBJ databases">
        <title>Whole-genome sequencing of halo(alkali)philic microorganisms from hypersaline lakes.</title>
        <authorList>
            <person name="Sorokin D.Y."/>
            <person name="Merkel A.Y."/>
            <person name="Messina E."/>
            <person name="Yakimov M."/>
        </authorList>
    </citation>
    <scope>NUCLEOTIDE SEQUENCE [LARGE SCALE GENOMIC DNA]</scope>
    <source>
        <strain evidence="5 6">AB-hyl4</strain>
    </source>
</reference>
<gene>
    <name evidence="5" type="ORF">ACERK3_12565</name>
</gene>
<keyword evidence="6" id="KW-1185">Reference proteome</keyword>
<evidence type="ECO:0000256" key="3">
    <source>
        <dbReference type="SAM" id="Phobius"/>
    </source>
</evidence>
<dbReference type="EMBL" id="JBGUBD010000007">
    <property type="protein sequence ID" value="MFA9479117.1"/>
    <property type="molecule type" value="Genomic_DNA"/>
</dbReference>
<feature type="transmembrane region" description="Helical" evidence="3">
    <location>
        <begin position="295"/>
        <end position="318"/>
    </location>
</feature>